<dbReference type="HAMAP" id="MF_01023">
    <property type="entry name" value="HisC_aminotrans_2"/>
    <property type="match status" value="1"/>
</dbReference>
<reference evidence="9 10" key="1">
    <citation type="submission" date="2017-02" db="EMBL/GenBank/DDBJ databases">
        <title>Prevalence of linear plasmids in Cutibacterium acnes isolates obtained from cancerous prostatic tissue.</title>
        <authorList>
            <person name="Davidsson S."/>
            <person name="Bruggemann H."/>
        </authorList>
    </citation>
    <scope>NUCLEOTIDE SEQUENCE [LARGE SCALE GENOMIC DNA]</scope>
    <source>
        <strain evidence="9 10">11-78</strain>
    </source>
</reference>
<evidence type="ECO:0000256" key="3">
    <source>
        <dbReference type="ARBA" id="ARBA00022576"/>
    </source>
</evidence>
<keyword evidence="3 6" id="KW-0032">Aminotransferase</keyword>
<dbReference type="Proteomes" id="UP000226191">
    <property type="component" value="Unassembled WGS sequence"/>
</dbReference>
<dbReference type="CDD" id="cd00609">
    <property type="entry name" value="AAT_like"/>
    <property type="match status" value="1"/>
</dbReference>
<dbReference type="InterPro" id="IPR024892">
    <property type="entry name" value="ArAT"/>
</dbReference>
<gene>
    <name evidence="8" type="primary">hisC</name>
    <name evidence="6" type="synonym">pat</name>
    <name evidence="9" type="ORF">B1B09_06725</name>
    <name evidence="8" type="ORF">DXN06_07805</name>
</gene>
<dbReference type="GeneID" id="92856022"/>
<evidence type="ECO:0000256" key="1">
    <source>
        <dbReference type="ARBA" id="ARBA00001933"/>
    </source>
</evidence>
<dbReference type="PANTHER" id="PTHR43643">
    <property type="entry name" value="HISTIDINOL-PHOSPHATE AMINOTRANSFERASE 2"/>
    <property type="match status" value="1"/>
</dbReference>
<dbReference type="GO" id="GO:0008793">
    <property type="term" value="F:aromatic-amino-acid transaminase activity"/>
    <property type="evidence" value="ECO:0007669"/>
    <property type="project" value="UniProtKB-UniRule"/>
</dbReference>
<comment type="cofactor">
    <cofactor evidence="1 6">
        <name>pyridoxal 5'-phosphate</name>
        <dbReference type="ChEBI" id="CHEBI:597326"/>
    </cofactor>
</comment>
<comment type="subunit">
    <text evidence="2 6">Homodimer.</text>
</comment>
<organism evidence="9 10">
    <name type="scientific">Cutibacterium acnes</name>
    <name type="common">Propionibacterium acnes</name>
    <dbReference type="NCBI Taxonomy" id="1747"/>
    <lineage>
        <taxon>Bacteria</taxon>
        <taxon>Bacillati</taxon>
        <taxon>Actinomycetota</taxon>
        <taxon>Actinomycetes</taxon>
        <taxon>Propionibacteriales</taxon>
        <taxon>Propionibacteriaceae</taxon>
        <taxon>Cutibacterium</taxon>
    </lineage>
</organism>
<reference evidence="8 11" key="2">
    <citation type="submission" date="2018-08" db="EMBL/GenBank/DDBJ databases">
        <title>Genome sequencing of Cutibacterium acnes KCOM 1315.</title>
        <authorList>
            <person name="Kook J.-K."/>
            <person name="Park S.-N."/>
            <person name="Lim Y.K."/>
        </authorList>
    </citation>
    <scope>NUCLEOTIDE SEQUENCE [LARGE SCALE GENOMIC DNA]</scope>
    <source>
        <strain evidence="8 11">KCOM 1315</strain>
    </source>
</reference>
<evidence type="ECO:0000256" key="2">
    <source>
        <dbReference type="ARBA" id="ARBA00011738"/>
    </source>
</evidence>
<dbReference type="HAMAP" id="MF_01513">
    <property type="entry name" value="Phe_aminotrans_2"/>
    <property type="match status" value="1"/>
</dbReference>
<evidence type="ECO:0000256" key="4">
    <source>
        <dbReference type="ARBA" id="ARBA00022679"/>
    </source>
</evidence>
<dbReference type="InterPro" id="IPR004839">
    <property type="entry name" value="Aminotransferase_I/II_large"/>
</dbReference>
<dbReference type="Proteomes" id="UP000256621">
    <property type="component" value="Chromosome"/>
</dbReference>
<dbReference type="OrthoDB" id="9809616at2"/>
<accession>A0A2B7IZW6</accession>
<proteinExistence type="inferred from homology"/>
<dbReference type="InterPro" id="IPR015422">
    <property type="entry name" value="PyrdxlP-dep_Trfase_small"/>
</dbReference>
<dbReference type="EC" id="2.6.1.57" evidence="6"/>
<dbReference type="NCBIfam" id="TIGR01141">
    <property type="entry name" value="hisC"/>
    <property type="match status" value="1"/>
</dbReference>
<dbReference type="PROSITE" id="PS00599">
    <property type="entry name" value="AA_TRANSFER_CLASS_2"/>
    <property type="match status" value="1"/>
</dbReference>
<evidence type="ECO:0000259" key="7">
    <source>
        <dbReference type="Pfam" id="PF00155"/>
    </source>
</evidence>
<comment type="similarity">
    <text evidence="6">Belongs to the class-II pyridoxal-phosphate-dependent aminotransferase family.</text>
</comment>
<evidence type="ECO:0000313" key="8">
    <source>
        <dbReference type="EMBL" id="AXM07047.1"/>
    </source>
</evidence>
<dbReference type="InterPro" id="IPR015421">
    <property type="entry name" value="PyrdxlP-dep_Trfase_major"/>
</dbReference>
<dbReference type="Gene3D" id="3.40.640.10">
    <property type="entry name" value="Type I PLP-dependent aspartate aminotransferase-like (Major domain)"/>
    <property type="match status" value="1"/>
</dbReference>
<comment type="function">
    <text evidence="6">Aminotransferase that catalyzes the conversion of aromatic amino acids and 2-oxoglutarate into corresponding aromatic oxo acids and L-glutamate.</text>
</comment>
<dbReference type="InterPro" id="IPR005861">
    <property type="entry name" value="HisP_aminotrans"/>
</dbReference>
<feature type="modified residue" description="N6-(pyridoxal phosphate)lysine" evidence="6">
    <location>
        <position position="217"/>
    </location>
</feature>
<evidence type="ECO:0000313" key="11">
    <source>
        <dbReference type="Proteomes" id="UP000256621"/>
    </source>
</evidence>
<dbReference type="PANTHER" id="PTHR43643:SF3">
    <property type="entry name" value="HISTIDINOL-PHOSPHATE AMINOTRANSFERASE"/>
    <property type="match status" value="1"/>
</dbReference>
<dbReference type="EMBL" id="CP031442">
    <property type="protein sequence ID" value="AXM07047.1"/>
    <property type="molecule type" value="Genomic_DNA"/>
</dbReference>
<dbReference type="GO" id="GO:0004400">
    <property type="term" value="F:histidinol-phosphate transaminase activity"/>
    <property type="evidence" value="ECO:0007669"/>
    <property type="project" value="InterPro"/>
</dbReference>
<dbReference type="InterPro" id="IPR001917">
    <property type="entry name" value="Aminotrans_II_pyridoxalP_BS"/>
</dbReference>
<evidence type="ECO:0000256" key="5">
    <source>
        <dbReference type="ARBA" id="ARBA00022898"/>
    </source>
</evidence>
<dbReference type="EMBL" id="MVCE01000002">
    <property type="protein sequence ID" value="PGF35266.1"/>
    <property type="molecule type" value="Genomic_DNA"/>
</dbReference>
<name>A0A2B7IZW6_CUTAC</name>
<evidence type="ECO:0000256" key="6">
    <source>
        <dbReference type="HAMAP-Rule" id="MF_01513"/>
    </source>
</evidence>
<dbReference type="GO" id="GO:0000105">
    <property type="term" value="P:L-histidine biosynthetic process"/>
    <property type="evidence" value="ECO:0007669"/>
    <property type="project" value="InterPro"/>
</dbReference>
<keyword evidence="5 6" id="KW-0663">Pyridoxal phosphate</keyword>
<feature type="domain" description="Aminotransferase class I/classII large" evidence="7">
    <location>
        <begin position="25"/>
        <end position="346"/>
    </location>
</feature>
<dbReference type="Pfam" id="PF00155">
    <property type="entry name" value="Aminotran_1_2"/>
    <property type="match status" value="1"/>
</dbReference>
<evidence type="ECO:0000313" key="10">
    <source>
        <dbReference type="Proteomes" id="UP000226191"/>
    </source>
</evidence>
<dbReference type="SMR" id="A0A2B7IZW6"/>
<dbReference type="InterPro" id="IPR050106">
    <property type="entry name" value="HistidinolP_aminotransfase"/>
</dbReference>
<evidence type="ECO:0000313" key="9">
    <source>
        <dbReference type="EMBL" id="PGF35266.1"/>
    </source>
</evidence>
<sequence>MSQDRRDVVRGLPLYKQGASHGENAVKLSSNENPFEPLPSVVEAVTRTLPRFNRYPLMSAEEVRSTIAGHFGVDVSQVAVGAGSTEVASQLMHALAGAGDEIIFPWRSFEAYPILTKVAGATPIPVPLTVDLRHDLDAMADAITDRTRVIFLCTPNNPTGTVLHTDEVVEFLARVPENVVVVMDEAYCHFNRDDAAVDGLTLLEDHPNVVVLRTFSKAYGLAGLRIGFAISTPEISDDLRRVATPFTVTTLAQQAAIASLAAEDELNERVNRIVAERTRVFDELTRQGWKIVPSQANFLWLATGDDTDRIDEVMVSHGVFARCWSEEGIRLSIGLDAENDRAIEALSQAVKG</sequence>
<comment type="catalytic activity">
    <reaction evidence="6">
        <text>an aromatic L-alpha-amino acid + 2-oxoglutarate = an aromatic oxo-acid + L-glutamate</text>
        <dbReference type="Rhea" id="RHEA:17533"/>
        <dbReference type="ChEBI" id="CHEBI:16810"/>
        <dbReference type="ChEBI" id="CHEBI:29985"/>
        <dbReference type="ChEBI" id="CHEBI:73309"/>
        <dbReference type="ChEBI" id="CHEBI:84824"/>
        <dbReference type="EC" id="2.6.1.57"/>
    </reaction>
</comment>
<protein>
    <recommendedName>
        <fullName evidence="6">Aromatic amino acid aminotransferase</fullName>
        <shortName evidence="6">ArAT</shortName>
        <ecNumber evidence="6">2.6.1.57</ecNumber>
    </recommendedName>
</protein>
<dbReference type="SUPFAM" id="SSF53383">
    <property type="entry name" value="PLP-dependent transferases"/>
    <property type="match status" value="1"/>
</dbReference>
<dbReference type="InterPro" id="IPR015424">
    <property type="entry name" value="PyrdxlP-dep_Trfase"/>
</dbReference>
<dbReference type="Gene3D" id="3.90.1150.10">
    <property type="entry name" value="Aspartate Aminotransferase, domain 1"/>
    <property type="match status" value="1"/>
</dbReference>
<dbReference type="RefSeq" id="WP_002515713.1">
    <property type="nucleotide sequence ID" value="NZ_AP022844.1"/>
</dbReference>
<dbReference type="NCBIfam" id="NF002878">
    <property type="entry name" value="PRK03321.1"/>
    <property type="match status" value="1"/>
</dbReference>
<dbReference type="AlphaFoldDB" id="A0A2B7IZW6"/>
<keyword evidence="4 6" id="KW-0808">Transferase</keyword>
<dbReference type="GO" id="GO:0030170">
    <property type="term" value="F:pyridoxal phosphate binding"/>
    <property type="evidence" value="ECO:0007669"/>
    <property type="project" value="UniProtKB-UniRule"/>
</dbReference>